<dbReference type="AlphaFoldDB" id="A0A2R5F896"/>
<comment type="caution">
    <text evidence="2">The sequence shown here is derived from an EMBL/GenBank/DDBJ whole genome shotgun (WGS) entry which is preliminary data.</text>
</comment>
<evidence type="ECO:0000259" key="1">
    <source>
        <dbReference type="Pfam" id="PF13223"/>
    </source>
</evidence>
<protein>
    <recommendedName>
        <fullName evidence="1">DUF4031 domain-containing protein</fullName>
    </recommendedName>
</protein>
<dbReference type="EMBL" id="BDOQ01000007">
    <property type="protein sequence ID" value="GBG14470.1"/>
    <property type="molecule type" value="Genomic_DNA"/>
</dbReference>
<gene>
    <name evidence="2" type="ORF">NMK_2069</name>
</gene>
<accession>A0A2R5F896</accession>
<evidence type="ECO:0000313" key="3">
    <source>
        <dbReference type="Proteomes" id="UP000245081"/>
    </source>
</evidence>
<name>A0A2R5F896_9PROT</name>
<evidence type="ECO:0000313" key="2">
    <source>
        <dbReference type="EMBL" id="GBG14470.1"/>
    </source>
</evidence>
<dbReference type="RefSeq" id="WP_109015659.1">
    <property type="nucleotide sequence ID" value="NZ_BDOQ01000007.1"/>
</dbReference>
<organism evidence="2 3">
    <name type="scientific">Novimethylophilus kurashikiensis</name>
    <dbReference type="NCBI Taxonomy" id="1825523"/>
    <lineage>
        <taxon>Bacteria</taxon>
        <taxon>Pseudomonadati</taxon>
        <taxon>Pseudomonadota</taxon>
        <taxon>Betaproteobacteria</taxon>
        <taxon>Nitrosomonadales</taxon>
        <taxon>Methylophilaceae</taxon>
        <taxon>Novimethylophilus</taxon>
    </lineage>
</organism>
<dbReference type="OrthoDB" id="9808993at2"/>
<proteinExistence type="predicted"/>
<dbReference type="Proteomes" id="UP000245081">
    <property type="component" value="Unassembled WGS sequence"/>
</dbReference>
<feature type="domain" description="DUF4031" evidence="1">
    <location>
        <begin position="3"/>
        <end position="80"/>
    </location>
</feature>
<dbReference type="Pfam" id="PF13223">
    <property type="entry name" value="DUF4031"/>
    <property type="match status" value="1"/>
</dbReference>
<sequence length="113" mass="12760">MPVYVDDMRAKYRGMVMCHMIADTDEELHAMAATIGMRREWWQSPEKTSGSHYDISLSKRSLAIAAGAIPITLRQCGAMNARRRITGSLGHPDHAMEWYLSHMRGTKNIPSKV</sequence>
<reference evidence="2 3" key="1">
    <citation type="journal article" date="2018" name="Environ. Microbiol.">
        <title>Isolation and genomic characterization of Novimethylophilus kurashikiensis gen. nov. sp. nov., a new lanthanide-dependent methylotrophic species of Methylophilaceae.</title>
        <authorList>
            <person name="Lv H."/>
            <person name="Sahin N."/>
            <person name="Tani A."/>
        </authorList>
    </citation>
    <scope>NUCLEOTIDE SEQUENCE [LARGE SCALE GENOMIC DNA]</scope>
    <source>
        <strain evidence="2 3">La2-4</strain>
    </source>
</reference>
<keyword evidence="3" id="KW-1185">Reference proteome</keyword>
<dbReference type="InterPro" id="IPR025109">
    <property type="entry name" value="DUF4031"/>
</dbReference>